<organism evidence="1 2">
    <name type="scientific">Marinovum algicola</name>
    <dbReference type="NCBI Taxonomy" id="42444"/>
    <lineage>
        <taxon>Bacteria</taxon>
        <taxon>Pseudomonadati</taxon>
        <taxon>Pseudomonadota</taxon>
        <taxon>Alphaproteobacteria</taxon>
        <taxon>Rhodobacterales</taxon>
        <taxon>Roseobacteraceae</taxon>
        <taxon>Marinovum</taxon>
    </lineage>
</organism>
<name>A0A975WB15_9RHOB</name>
<protein>
    <submittedName>
        <fullName evidence="1">Uncharacterized protein</fullName>
    </submittedName>
</protein>
<dbReference type="EMBL" id="FNYY01000008">
    <property type="protein sequence ID" value="SEJ67039.1"/>
    <property type="molecule type" value="Genomic_DNA"/>
</dbReference>
<dbReference type="GeneID" id="80818875"/>
<proteinExistence type="predicted"/>
<evidence type="ECO:0000313" key="1">
    <source>
        <dbReference type="EMBL" id="SEJ67039.1"/>
    </source>
</evidence>
<accession>A0A975WB15</accession>
<dbReference type="AlphaFoldDB" id="A0A975WB15"/>
<reference evidence="1 2" key="1">
    <citation type="submission" date="2016-10" db="EMBL/GenBank/DDBJ databases">
        <authorList>
            <person name="Varghese N."/>
            <person name="Submissions S."/>
        </authorList>
    </citation>
    <scope>NUCLEOTIDE SEQUENCE [LARGE SCALE GENOMIC DNA]</scope>
    <source>
        <strain evidence="1 2">FF3</strain>
    </source>
</reference>
<keyword evidence="2" id="KW-1185">Reference proteome</keyword>
<gene>
    <name evidence="1" type="ORF">SAMN04487940_108206</name>
</gene>
<comment type="caution">
    <text evidence="1">The sequence shown here is derived from an EMBL/GenBank/DDBJ whole genome shotgun (WGS) entry which is preliminary data.</text>
</comment>
<sequence length="103" mass="11900">MPFKTRITDARHNAETGCFEAHVTLMEGTESFTYSVECPAPIDSDTDEVQAALVARARRRHRPAECRLVRRRVATPLPDRQEDISRRILDARPNYLEQILTRH</sequence>
<dbReference type="Proteomes" id="UP000182932">
    <property type="component" value="Unassembled WGS sequence"/>
</dbReference>
<evidence type="ECO:0000313" key="2">
    <source>
        <dbReference type="Proteomes" id="UP000182932"/>
    </source>
</evidence>
<dbReference type="RefSeq" id="WP_074837015.1">
    <property type="nucleotide sequence ID" value="NZ_CATLTK010000027.1"/>
</dbReference>